<evidence type="ECO:0000313" key="1">
    <source>
        <dbReference type="EMBL" id="MEG3616397.1"/>
    </source>
</evidence>
<comment type="caution">
    <text evidence="1">The sequence shown here is derived from an EMBL/GenBank/DDBJ whole genome shotgun (WGS) entry which is preliminary data.</text>
</comment>
<dbReference type="RefSeq" id="WP_332902874.1">
    <property type="nucleotide sequence ID" value="NZ_JBAGLP010000118.1"/>
</dbReference>
<sequence length="206" mass="23139">MPTPTLPARRFTHPELVDLTTAWRAEERLAADPDARHHWCADRHGWLLRRGLDEVLGPVLMPDAWGAASFYRFVDLDASVATALLDRLDPRYLAAERQNDGPSLGTVLRAVVAHPDRLRAHGYVVGPGRCDERVTVEGVLVRTDDAFVLGDHHGPGCQCDELERVVAALGVDDAHVPPHEVTRWWGRPGDLSPQESGEHWYRLWWD</sequence>
<name>A0ABU7ZAJ5_9MICO</name>
<keyword evidence="2" id="KW-1185">Reference proteome</keyword>
<proteinExistence type="predicted"/>
<reference evidence="1" key="1">
    <citation type="journal article" date="2024" name="Antonie Van Leeuwenhoek">
        <title>Isoptericola haloaureus sp. nov., a dimorphic actinobacterium isolated from mangrove sediments of southeast India, implicating biosaline agricultural significance through nitrogen fixation and salt tolerance genes.</title>
        <authorList>
            <person name="Prathaban M."/>
            <person name="Prathiviraj R."/>
            <person name="Ravichandran M."/>
            <person name="Natarajan S.D."/>
            <person name="Sobanaa M."/>
            <person name="Hari Krishna Kumar S."/>
            <person name="Chandrasekar V."/>
            <person name="Selvin J."/>
        </authorList>
    </citation>
    <scope>NUCLEOTIDE SEQUENCE</scope>
    <source>
        <strain evidence="1">MP1014</strain>
    </source>
</reference>
<evidence type="ECO:0000313" key="2">
    <source>
        <dbReference type="Proteomes" id="UP001310387"/>
    </source>
</evidence>
<organism evidence="1 2">
    <name type="scientific">Isoptericola haloaureus</name>
    <dbReference type="NCBI Taxonomy" id="1542902"/>
    <lineage>
        <taxon>Bacteria</taxon>
        <taxon>Bacillati</taxon>
        <taxon>Actinomycetota</taxon>
        <taxon>Actinomycetes</taxon>
        <taxon>Micrococcales</taxon>
        <taxon>Promicromonosporaceae</taxon>
        <taxon>Isoptericola</taxon>
    </lineage>
</organism>
<protein>
    <submittedName>
        <fullName evidence="1">Uncharacterized protein</fullName>
    </submittedName>
</protein>
<dbReference type="Proteomes" id="UP001310387">
    <property type="component" value="Unassembled WGS sequence"/>
</dbReference>
<accession>A0ABU7ZAJ5</accession>
<gene>
    <name evidence="1" type="ORF">V5O49_14800</name>
</gene>
<dbReference type="EMBL" id="JBAGLP010000118">
    <property type="protein sequence ID" value="MEG3616397.1"/>
    <property type="molecule type" value="Genomic_DNA"/>
</dbReference>
<reference evidence="1" key="2">
    <citation type="submission" date="2024-02" db="EMBL/GenBank/DDBJ databases">
        <authorList>
            <person name="Prathaban M."/>
            <person name="Mythili R."/>
            <person name="Sharmila Devi N."/>
            <person name="Sobanaa M."/>
            <person name="Prathiviraj R."/>
            <person name="Selvin J."/>
        </authorList>
    </citation>
    <scope>NUCLEOTIDE SEQUENCE</scope>
    <source>
        <strain evidence="1">MP1014</strain>
    </source>
</reference>